<evidence type="ECO:0000313" key="1">
    <source>
        <dbReference type="EMBL" id="CUR41318.1"/>
    </source>
</evidence>
<dbReference type="Proteomes" id="UP000235484">
    <property type="component" value="Unassembled WGS sequence"/>
</dbReference>
<organism evidence="1 2">
    <name type="scientific">Limosilactobacillus reuteri</name>
    <name type="common">Lactobacillus reuteri</name>
    <dbReference type="NCBI Taxonomy" id="1598"/>
    <lineage>
        <taxon>Bacteria</taxon>
        <taxon>Bacillati</taxon>
        <taxon>Bacillota</taxon>
        <taxon>Bacilli</taxon>
        <taxon>Lactobacillales</taxon>
        <taxon>Lactobacillaceae</taxon>
        <taxon>Limosilactobacillus</taxon>
    </lineage>
</organism>
<evidence type="ECO:0000313" key="2">
    <source>
        <dbReference type="Proteomes" id="UP000235484"/>
    </source>
</evidence>
<dbReference type="EMBL" id="LN887621">
    <property type="protein sequence ID" value="CUR41318.1"/>
    <property type="molecule type" value="Genomic_DNA"/>
</dbReference>
<reference evidence="2" key="1">
    <citation type="submission" date="2015-10" db="EMBL/GenBank/DDBJ databases">
        <authorList>
            <person name="Crossman L.C."/>
        </authorList>
    </citation>
    <scope>NUCLEOTIDE SEQUENCE [LARGE SCALE GENOMIC DNA]</scope>
    <source>
        <strain evidence="2">20-2</strain>
    </source>
</reference>
<name>A0A0U5JZH8_LIMRT</name>
<accession>A0A0U5JZH8</accession>
<protein>
    <submittedName>
        <fullName evidence="1">Uncharacterized protein</fullName>
    </submittedName>
</protein>
<proteinExistence type="predicted"/>
<gene>
    <name evidence="1" type="ORF">LRLP16767_LR202_01373</name>
</gene>
<sequence>MQYRGYRRLVTQDIVDAKKATFNSIPGQNQGCNTQKFI</sequence>
<dbReference type="AlphaFoldDB" id="A0A0U5JZH8"/>